<keyword evidence="2" id="KW-0808">Transferase</keyword>
<dbReference type="Proteomes" id="UP000011645">
    <property type="component" value="Unassembled WGS sequence"/>
</dbReference>
<dbReference type="eggNOG" id="arCOG00014">
    <property type="taxonomic scope" value="Archaea"/>
</dbReference>
<name>D8J306_HALJB</name>
<organism evidence="4 6">
    <name type="scientific">Halalkalicoccus jeotgali (strain DSM 18796 / CECT 7217 / JCM 14584 / KCTC 4019 / B3)</name>
    <dbReference type="NCBI Taxonomy" id="795797"/>
    <lineage>
        <taxon>Archaea</taxon>
        <taxon>Methanobacteriati</taxon>
        <taxon>Methanobacteriota</taxon>
        <taxon>Stenosarchaea group</taxon>
        <taxon>Halobacteria</taxon>
        <taxon>Halobacteriales</taxon>
        <taxon>Halococcaceae</taxon>
        <taxon>Halalkalicoccus</taxon>
    </lineage>
</organism>
<keyword evidence="3" id="KW-0418">Kinase</keyword>
<dbReference type="Pfam" id="PF25270">
    <property type="entry name" value="Khk"/>
    <property type="match status" value="1"/>
</dbReference>
<evidence type="ECO:0000313" key="5">
    <source>
        <dbReference type="EMBL" id="ELY34867.1"/>
    </source>
</evidence>
<reference evidence="5 7" key="2">
    <citation type="journal article" date="2014" name="PLoS Genet.">
        <title>Phylogenetically driven sequencing of extremely halophilic archaea reveals strategies for static and dynamic osmo-response.</title>
        <authorList>
            <person name="Becker E.A."/>
            <person name="Seitzer P.M."/>
            <person name="Tritt A."/>
            <person name="Larsen D."/>
            <person name="Krusor M."/>
            <person name="Yao A.I."/>
            <person name="Wu D."/>
            <person name="Madern D."/>
            <person name="Eisen J.A."/>
            <person name="Darling A.E."/>
            <person name="Facciotti M.T."/>
        </authorList>
    </citation>
    <scope>NUCLEOTIDE SEQUENCE [LARGE SCALE GENOMIC DNA]</scope>
    <source>
        <strain evidence="5">B3</strain>
        <strain evidence="7">DSM 18796 / CECT 7217 / JCM 14584 / KCTC 4019 / B3</strain>
    </source>
</reference>
<dbReference type="PANTHER" id="PTHR10584">
    <property type="entry name" value="SUGAR KINASE"/>
    <property type="match status" value="1"/>
</dbReference>
<comment type="similarity">
    <text evidence="1">Belongs to the carbohydrate kinase PfkB family.</text>
</comment>
<reference evidence="4 6" key="1">
    <citation type="journal article" date="2010" name="J. Bacteriol.">
        <title>Complete genome sequence of Halalkalicoccus jeotgali B3(T), an extremely halophilic archaeon.</title>
        <authorList>
            <person name="Roh S.W."/>
            <person name="Nam Y.D."/>
            <person name="Nam S.H."/>
            <person name="Choi S.H."/>
            <person name="Park H.S."/>
            <person name="Bae J.W."/>
        </authorList>
    </citation>
    <scope>NUCLEOTIDE SEQUENCE [LARGE SCALE GENOMIC DNA]</scope>
    <source>
        <strain evidence="4">B3</strain>
        <strain evidence="6">DSM 18796 / CECT 7217 / JCM 14584 / KCTC 4019 / B3</strain>
    </source>
</reference>
<dbReference type="GO" id="GO:0016301">
    <property type="term" value="F:kinase activity"/>
    <property type="evidence" value="ECO:0007669"/>
    <property type="project" value="UniProtKB-KW"/>
</dbReference>
<dbReference type="SUPFAM" id="SSF53613">
    <property type="entry name" value="Ribokinase-like"/>
    <property type="match status" value="1"/>
</dbReference>
<keyword evidence="7" id="KW-1185">Reference proteome</keyword>
<dbReference type="InterPro" id="IPR057621">
    <property type="entry name" value="Khk_prokaryotic"/>
</dbReference>
<dbReference type="STRING" id="795797.HacjB3_08650"/>
<dbReference type="KEGG" id="hje:HacjB3_08650"/>
<evidence type="ECO:0000313" key="4">
    <source>
        <dbReference type="EMBL" id="ADJ15113.1"/>
    </source>
</evidence>
<evidence type="ECO:0000256" key="2">
    <source>
        <dbReference type="ARBA" id="ARBA00022679"/>
    </source>
</evidence>
<evidence type="ECO:0000313" key="6">
    <source>
        <dbReference type="Proteomes" id="UP000000390"/>
    </source>
</evidence>
<dbReference type="HOGENOM" id="CLU_061377_0_0_2"/>
<dbReference type="Proteomes" id="UP000000390">
    <property type="component" value="Chromosome"/>
</dbReference>
<dbReference type="EMBL" id="AOHV01000038">
    <property type="protein sequence ID" value="ELY34867.1"/>
    <property type="molecule type" value="Genomic_DNA"/>
</dbReference>
<protein>
    <submittedName>
        <fullName evidence="4">Uncharacterized protein</fullName>
    </submittedName>
</protein>
<dbReference type="Gene3D" id="3.40.1190.20">
    <property type="match status" value="1"/>
</dbReference>
<dbReference type="GeneID" id="9419531"/>
<dbReference type="PATRIC" id="fig|795797.18.peg.1722"/>
<evidence type="ECO:0000313" key="7">
    <source>
        <dbReference type="Proteomes" id="UP000011645"/>
    </source>
</evidence>
<accession>D8J306</accession>
<dbReference type="AlphaFoldDB" id="D8J306"/>
<evidence type="ECO:0000256" key="3">
    <source>
        <dbReference type="ARBA" id="ARBA00022777"/>
    </source>
</evidence>
<dbReference type="PANTHER" id="PTHR10584:SF166">
    <property type="entry name" value="RIBOKINASE"/>
    <property type="match status" value="1"/>
</dbReference>
<dbReference type="OrthoDB" id="252614at2157"/>
<sequence length="334" mass="35144">MSYDELSEVLASENGTRTITAFPDGSVDVYYSAYDVHGDPIEDRAGFAERLLEDPPAFPVTRESTEPGGQAVNTAIQADALGDSVTLFGHLDHPAFEGLGFETRSMGEPSRVAVYPFDEDVLFAERSPELAAWTLGDLRTAAADFEGALEADVVSCGNWVSVTGMTEVLRGLAVESIDGNAFLFDPGAISIRSEGAIHELFSALAGLESTYDVVLSVNGTELAAGAAALGFSGGRRERLSALRSETGISAAVLHAGSAAVAATPEGVVSVPTRPVEEPVRETGAGDRFDAGLAYALARDWDWDLALALGNACAAHYVATARTADRETLRARLRS</sequence>
<dbReference type="InterPro" id="IPR029056">
    <property type="entry name" value="Ribokinase-like"/>
</dbReference>
<dbReference type="EMBL" id="CP002062">
    <property type="protein sequence ID" value="ADJ15113.1"/>
    <property type="molecule type" value="Genomic_DNA"/>
</dbReference>
<gene>
    <name evidence="4" type="ordered locus">HacjB3_08650</name>
    <name evidence="5" type="ORF">C497_14047</name>
</gene>
<proteinExistence type="inferred from homology"/>
<evidence type="ECO:0000256" key="1">
    <source>
        <dbReference type="ARBA" id="ARBA00010688"/>
    </source>
</evidence>
<dbReference type="RefSeq" id="WP_008417447.1">
    <property type="nucleotide sequence ID" value="NC_014297.1"/>
</dbReference>